<dbReference type="InterPro" id="IPR015816">
    <property type="entry name" value="Vitellinogen_b-sht_N"/>
</dbReference>
<feature type="signal peptide" evidence="6">
    <location>
        <begin position="1"/>
        <end position="19"/>
    </location>
</feature>
<dbReference type="Gene3D" id="1.25.10.20">
    <property type="entry name" value="Vitellinogen, superhelical"/>
    <property type="match status" value="1"/>
</dbReference>
<dbReference type="InterPro" id="IPR015819">
    <property type="entry name" value="Lipid_transp_b-sht_shell"/>
</dbReference>
<sequence>MRPLVFILVSVQCVSLVQWAVSSSVPRHEYSEVKLFQTPGAYDVESTVLLNDVAKTDKEVGYKIKAQLHVHPLWADSYSEFFLKFNLKSPQLHLRGSHINADFRAFSSVWDSYKDSSFYVHWKSGVIQAAYLDPAELPDVLNYKKGLISLFQFQIIDGQYNETDISGVCDVLYESISSTVFRKIKRNCVPVGDESEQDKKSSESVALRRITRYTLGPAAQALEAIYADELLEVGDRELGVKARSWHSLKLAGPATAAPAVASLDAALQALPKGLAPAVLQLAAGDATDDNLDLEAALAASKEALESEQAGSGGRVADAAAALRLLPALRAANVATLRALLQRDSSYPMLSGLCRMLGLAGTRAAFAAADSFLHLGARDPLLPLARDYLAALALAPRPVRTAVADVARLAEEARSPAIADAALLAATAAAARLDDEEFARTLRDDVARSLAKCKDDACRAVRLHALGNLARADSAELLLEHAERGGRAPALAALDALAAAPPHALHVARRRRLEAVALLPGRPLEVRAAALDLYLQRSASKPLPLITTALELHRHGPGELRRVLWQRLRALEPEHAKLRELLPLFPRELATWHAQAHAGTSSVLTRPTGWRAGAFAAELESLQAAASGLLRRGTVRLLAKDKENSTLDMLTVEVWTRGLEAVAGGAADAALYEGEDAAAAEVAGGLGLAVAGARLPPIDLFKGQGELLGHVWAGTGSSPTPVLRAIRPLPPLDTRVPLSAGVVVHARRQVAFSVALDAHATVSLWSRSARSGLEFRAGAAGEARLALQTAWGRAAARSTAGAEPALRIAADLDFYDAIALCVRVRLDDYERKKESYLESVQGSRNLKVSRWRNETLPLAGRTLSLGRVGDAACRTLTAGDD</sequence>
<dbReference type="Pfam" id="PF19444">
    <property type="entry name" value="MTP_lip_bd"/>
    <property type="match status" value="1"/>
</dbReference>
<comment type="subcellular location">
    <subcellularLocation>
        <location evidence="1">Endoplasmic reticulum</location>
    </subcellularLocation>
</comment>
<keyword evidence="3 6" id="KW-0732">Signal</keyword>
<evidence type="ECO:0000256" key="6">
    <source>
        <dbReference type="SAM" id="SignalP"/>
    </source>
</evidence>
<dbReference type="InterPro" id="IPR045811">
    <property type="entry name" value="MTP_lip-bd"/>
</dbReference>
<evidence type="ECO:0000256" key="3">
    <source>
        <dbReference type="ARBA" id="ARBA00022729"/>
    </source>
</evidence>
<evidence type="ECO:0000256" key="2">
    <source>
        <dbReference type="ARBA" id="ARBA00022448"/>
    </source>
</evidence>
<evidence type="ECO:0000256" key="4">
    <source>
        <dbReference type="ARBA" id="ARBA00022824"/>
    </source>
</evidence>
<dbReference type="PROSITE" id="PS51211">
    <property type="entry name" value="VITELLOGENIN"/>
    <property type="match status" value="1"/>
</dbReference>
<dbReference type="AlphaFoldDB" id="A0ABD0SQS8"/>
<dbReference type="InterPro" id="IPR001747">
    <property type="entry name" value="Vitellogenin_N"/>
</dbReference>
<dbReference type="Gene3D" id="2.30.230.10">
    <property type="entry name" value="Lipovitellin, beta-sheet shell regions, chain A"/>
    <property type="match status" value="1"/>
</dbReference>
<evidence type="ECO:0000313" key="9">
    <source>
        <dbReference type="Proteomes" id="UP001549921"/>
    </source>
</evidence>
<accession>A0ABD0SQS8</accession>
<dbReference type="EMBL" id="JBEDNZ010000017">
    <property type="protein sequence ID" value="KAL0821393.1"/>
    <property type="molecule type" value="Genomic_DNA"/>
</dbReference>
<dbReference type="GO" id="GO:0005783">
    <property type="term" value="C:endoplasmic reticulum"/>
    <property type="evidence" value="ECO:0007669"/>
    <property type="project" value="UniProtKB-SubCell"/>
</dbReference>
<proteinExistence type="predicted"/>
<evidence type="ECO:0000256" key="5">
    <source>
        <dbReference type="PROSITE-ProRule" id="PRU00557"/>
    </source>
</evidence>
<organism evidence="8 9">
    <name type="scientific">Loxostege sticticalis</name>
    <name type="common">Beet webworm moth</name>
    <dbReference type="NCBI Taxonomy" id="481309"/>
    <lineage>
        <taxon>Eukaryota</taxon>
        <taxon>Metazoa</taxon>
        <taxon>Ecdysozoa</taxon>
        <taxon>Arthropoda</taxon>
        <taxon>Hexapoda</taxon>
        <taxon>Insecta</taxon>
        <taxon>Pterygota</taxon>
        <taxon>Neoptera</taxon>
        <taxon>Endopterygota</taxon>
        <taxon>Lepidoptera</taxon>
        <taxon>Glossata</taxon>
        <taxon>Ditrysia</taxon>
        <taxon>Pyraloidea</taxon>
        <taxon>Crambidae</taxon>
        <taxon>Pyraustinae</taxon>
        <taxon>Loxostege</taxon>
    </lineage>
</organism>
<protein>
    <recommendedName>
        <fullName evidence="7">Vitellogenin domain-containing protein</fullName>
    </recommendedName>
</protein>
<dbReference type="PANTHER" id="PTHR13024:SF0">
    <property type="entry name" value="MICROSOMAL TRIACYLGLYCEROL TRANSFER PROTEIN"/>
    <property type="match status" value="1"/>
</dbReference>
<feature type="chain" id="PRO_5044887899" description="Vitellogenin domain-containing protein" evidence="6">
    <location>
        <begin position="20"/>
        <end position="880"/>
    </location>
</feature>
<dbReference type="InterPro" id="IPR039988">
    <property type="entry name" value="MTTP"/>
</dbReference>
<evidence type="ECO:0000259" key="7">
    <source>
        <dbReference type="PROSITE" id="PS51211"/>
    </source>
</evidence>
<gene>
    <name evidence="8" type="ORF">ABMA28_004878</name>
</gene>
<dbReference type="GO" id="GO:0005319">
    <property type="term" value="F:lipid transporter activity"/>
    <property type="evidence" value="ECO:0007669"/>
    <property type="project" value="UniProtKB-ARBA"/>
</dbReference>
<comment type="caution">
    <text evidence="8">The sequence shown here is derived from an EMBL/GenBank/DDBJ whole genome shotgun (WGS) entry which is preliminary data.</text>
</comment>
<comment type="caution">
    <text evidence="5">Lacks conserved residue(s) required for the propagation of feature annotation.</text>
</comment>
<name>A0ABD0SQS8_LOXSC</name>
<dbReference type="SUPFAM" id="SSF56968">
    <property type="entry name" value="Lipovitellin-phosvitin complex, beta-sheet shell regions"/>
    <property type="match status" value="1"/>
</dbReference>
<evidence type="ECO:0000313" key="8">
    <source>
        <dbReference type="EMBL" id="KAL0821393.1"/>
    </source>
</evidence>
<keyword evidence="2" id="KW-0813">Transport</keyword>
<dbReference type="InterPro" id="IPR011030">
    <property type="entry name" value="Lipovitellin_superhlx_dom"/>
</dbReference>
<dbReference type="SMART" id="SM00638">
    <property type="entry name" value="LPD_N"/>
    <property type="match status" value="1"/>
</dbReference>
<feature type="domain" description="Vitellogenin" evidence="7">
    <location>
        <begin position="33"/>
        <end position="570"/>
    </location>
</feature>
<reference evidence="8 9" key="1">
    <citation type="submission" date="2024-06" db="EMBL/GenBank/DDBJ databases">
        <title>A chromosome-level genome assembly of beet webworm, Loxostege sticticalis.</title>
        <authorList>
            <person name="Zhang Y."/>
        </authorList>
    </citation>
    <scope>NUCLEOTIDE SEQUENCE [LARGE SCALE GENOMIC DNA]</scope>
    <source>
        <strain evidence="8">AQ028</strain>
        <tissue evidence="8">Male pupae</tissue>
    </source>
</reference>
<dbReference type="Proteomes" id="UP001549921">
    <property type="component" value="Unassembled WGS sequence"/>
</dbReference>
<dbReference type="PANTHER" id="PTHR13024">
    <property type="entry name" value="MICROSOMAL TRIGLYCERIDE TRANSFER PROTEIN, LARGE SUBUNIT"/>
    <property type="match status" value="1"/>
</dbReference>
<dbReference type="Pfam" id="PF01347">
    <property type="entry name" value="Vitellogenin_N"/>
    <property type="match status" value="1"/>
</dbReference>
<evidence type="ECO:0000256" key="1">
    <source>
        <dbReference type="ARBA" id="ARBA00004240"/>
    </source>
</evidence>
<keyword evidence="4" id="KW-0256">Endoplasmic reticulum</keyword>